<sequence length="49" mass="5936">MFMIKIKFIRQIHVLYRSVKPLLQILCPSIFQFYNARLNKTFGIIYCIL</sequence>
<evidence type="ECO:0000313" key="1">
    <source>
        <dbReference type="EMBL" id="CUQ04239.1"/>
    </source>
</evidence>
<evidence type="ECO:0000313" key="2">
    <source>
        <dbReference type="Proteomes" id="UP000095576"/>
    </source>
</evidence>
<protein>
    <submittedName>
        <fullName evidence="1">Uncharacterized protein</fullName>
    </submittedName>
</protein>
<organism evidence="1 2">
    <name type="scientific">Bacteroides thetaiotaomicron</name>
    <dbReference type="NCBI Taxonomy" id="818"/>
    <lineage>
        <taxon>Bacteria</taxon>
        <taxon>Pseudomonadati</taxon>
        <taxon>Bacteroidota</taxon>
        <taxon>Bacteroidia</taxon>
        <taxon>Bacteroidales</taxon>
        <taxon>Bacteroidaceae</taxon>
        <taxon>Bacteroides</taxon>
    </lineage>
</organism>
<dbReference type="Proteomes" id="UP000095576">
    <property type="component" value="Unassembled WGS sequence"/>
</dbReference>
<dbReference type="AlphaFoldDB" id="A0A174TBQ8"/>
<name>A0A174TBQ8_BACT4</name>
<gene>
    <name evidence="1" type="ORF">ERS852511_04108</name>
</gene>
<dbReference type="EMBL" id="CZAP01000020">
    <property type="protein sequence ID" value="CUQ04239.1"/>
    <property type="molecule type" value="Genomic_DNA"/>
</dbReference>
<accession>A0A174TBQ8</accession>
<proteinExistence type="predicted"/>
<reference evidence="1 2" key="1">
    <citation type="submission" date="2015-09" db="EMBL/GenBank/DDBJ databases">
        <authorList>
            <consortium name="Pathogen Informatics"/>
        </authorList>
    </citation>
    <scope>NUCLEOTIDE SEQUENCE [LARGE SCALE GENOMIC DNA]</scope>
    <source>
        <strain evidence="1 2">2789STDY5834899</strain>
    </source>
</reference>